<comment type="similarity">
    <text evidence="6">Belongs to the NAD kinase family.</text>
</comment>
<dbReference type="GO" id="GO:0051287">
    <property type="term" value="F:NAD binding"/>
    <property type="evidence" value="ECO:0007669"/>
    <property type="project" value="UniProtKB-ARBA"/>
</dbReference>
<comment type="subcellular location">
    <subcellularLocation>
        <location evidence="6">Cytoplasm</location>
    </subcellularLocation>
</comment>
<dbReference type="GO" id="GO:0019674">
    <property type="term" value="P:NAD+ metabolic process"/>
    <property type="evidence" value="ECO:0007669"/>
    <property type="project" value="InterPro"/>
</dbReference>
<evidence type="ECO:0000256" key="4">
    <source>
        <dbReference type="ARBA" id="ARBA00023027"/>
    </source>
</evidence>
<dbReference type="RefSeq" id="WP_093184969.1">
    <property type="nucleotide sequence ID" value="NZ_FMYH01000006.1"/>
</dbReference>
<feature type="binding site" evidence="6">
    <location>
        <begin position="146"/>
        <end position="147"/>
    </location>
    <ligand>
        <name>NAD(+)</name>
        <dbReference type="ChEBI" id="CHEBI:57540"/>
    </ligand>
</feature>
<proteinExistence type="inferred from homology"/>
<keyword evidence="6" id="KW-0067">ATP-binding</keyword>
<dbReference type="InterPro" id="IPR002504">
    <property type="entry name" value="NADK"/>
</dbReference>
<reference evidence="8 9" key="1">
    <citation type="submission" date="2016-09" db="EMBL/GenBank/DDBJ databases">
        <authorList>
            <person name="Capua I."/>
            <person name="De Benedictis P."/>
            <person name="Joannis T."/>
            <person name="Lombin L.H."/>
            <person name="Cattoli G."/>
        </authorList>
    </citation>
    <scope>NUCLEOTIDE SEQUENCE [LARGE SCALE GENOMIC DNA]</scope>
    <source>
        <strain evidence="8 9">ISLP-3</strain>
    </source>
</reference>
<dbReference type="HAMAP" id="MF_00361">
    <property type="entry name" value="NAD_kinase"/>
    <property type="match status" value="1"/>
</dbReference>
<evidence type="ECO:0000256" key="6">
    <source>
        <dbReference type="HAMAP-Rule" id="MF_00361"/>
    </source>
</evidence>
<feature type="binding site" evidence="6">
    <location>
        <position position="176"/>
    </location>
    <ligand>
        <name>NAD(+)</name>
        <dbReference type="ChEBI" id="CHEBI:57540"/>
    </ligand>
</feature>
<feature type="binding site" evidence="6">
    <location>
        <position position="76"/>
    </location>
    <ligand>
        <name>NAD(+)</name>
        <dbReference type="ChEBI" id="CHEBI:57540"/>
    </ligand>
</feature>
<feature type="binding site" evidence="6">
    <location>
        <begin position="187"/>
        <end position="192"/>
    </location>
    <ligand>
        <name>NAD(+)</name>
        <dbReference type="ChEBI" id="CHEBI:57540"/>
    </ligand>
</feature>
<dbReference type="InterPro" id="IPR016064">
    <property type="entry name" value="NAD/diacylglycerol_kinase_sf"/>
</dbReference>
<evidence type="ECO:0000313" key="9">
    <source>
        <dbReference type="Proteomes" id="UP000199039"/>
    </source>
</evidence>
<dbReference type="GO" id="GO:0046872">
    <property type="term" value="F:metal ion binding"/>
    <property type="evidence" value="ECO:0007669"/>
    <property type="project" value="UniProtKB-UniRule"/>
</dbReference>
<keyword evidence="6" id="KW-0547">Nucleotide-binding</keyword>
<evidence type="ECO:0000259" key="7">
    <source>
        <dbReference type="PROSITE" id="PS50146"/>
    </source>
</evidence>
<feature type="active site" description="Proton acceptor" evidence="6">
    <location>
        <position position="71"/>
    </location>
</feature>
<dbReference type="PANTHER" id="PTHR20275">
    <property type="entry name" value="NAD KINASE"/>
    <property type="match status" value="1"/>
</dbReference>
<dbReference type="InterPro" id="IPR017437">
    <property type="entry name" value="ATP-NAD_kinase_PpnK-typ_C"/>
</dbReference>
<keyword evidence="6" id="KW-0963">Cytoplasm</keyword>
<keyword evidence="4 6" id="KW-0520">NAD</keyword>
<evidence type="ECO:0000256" key="1">
    <source>
        <dbReference type="ARBA" id="ARBA00022679"/>
    </source>
</evidence>
<dbReference type="STRING" id="1814289.SAMN05216410_3197"/>
<evidence type="ECO:0000313" key="8">
    <source>
        <dbReference type="EMBL" id="SDD32683.1"/>
    </source>
</evidence>
<gene>
    <name evidence="6" type="primary">nadK</name>
    <name evidence="8" type="ORF">SAMN05216410_3197</name>
</gene>
<organism evidence="8 9">
    <name type="scientific">Sanguibacter gelidistatuariae</name>
    <dbReference type="NCBI Taxonomy" id="1814289"/>
    <lineage>
        <taxon>Bacteria</taxon>
        <taxon>Bacillati</taxon>
        <taxon>Actinomycetota</taxon>
        <taxon>Actinomycetes</taxon>
        <taxon>Micrococcales</taxon>
        <taxon>Sanguibacteraceae</taxon>
        <taxon>Sanguibacter</taxon>
    </lineage>
</organism>
<dbReference type="EMBL" id="FMYH01000006">
    <property type="protein sequence ID" value="SDD32683.1"/>
    <property type="molecule type" value="Genomic_DNA"/>
</dbReference>
<sequence>MTRKILVVTHGGRQEAVVGLREAVPELRAAGFDVLLHDHDLATELGTEKFELDDARSSLDGTELVMVLGGDGTILRAAEITHGTQVPLFGVNLGHVGFLAESERENFPEAVRRIAAHDYVVEERGVLDVLIYLPGRDEPVQDWALNEATIEKSERTLMIEVAIEVDGRPLSSFGCDGVVMATATGSTAHAFSGGGPVIWPDVDAKLLVPLSAHALFARPLVVGPRSQFAVEVTTRSGGEGVLIADGRRRTQLPVGSRVEVRTGARPLRFARLNQAPFTDRLVSKFSLPVVGWRGAAEEHAGDLRVHGSDHTPEQVR</sequence>
<dbReference type="GO" id="GO:0006741">
    <property type="term" value="P:NADP+ biosynthetic process"/>
    <property type="evidence" value="ECO:0007669"/>
    <property type="project" value="UniProtKB-UniRule"/>
</dbReference>
<accession>A0A1G6TUB5</accession>
<keyword evidence="3 6" id="KW-0521">NADP</keyword>
<dbReference type="GO" id="GO:0005737">
    <property type="term" value="C:cytoplasm"/>
    <property type="evidence" value="ECO:0007669"/>
    <property type="project" value="UniProtKB-SubCell"/>
</dbReference>
<evidence type="ECO:0000256" key="5">
    <source>
        <dbReference type="ARBA" id="ARBA00047925"/>
    </source>
</evidence>
<keyword evidence="1 6" id="KW-0808">Transferase</keyword>
<dbReference type="Pfam" id="PF20143">
    <property type="entry name" value="NAD_kinase_C"/>
    <property type="match status" value="1"/>
</dbReference>
<dbReference type="AlphaFoldDB" id="A0A1G6TUB5"/>
<feature type="domain" description="DAGKc" evidence="7">
    <location>
        <begin position="1"/>
        <end position="74"/>
    </location>
</feature>
<dbReference type="EC" id="2.7.1.23" evidence="6"/>
<dbReference type="GO" id="GO:0003951">
    <property type="term" value="F:NAD+ kinase activity"/>
    <property type="evidence" value="ECO:0007669"/>
    <property type="project" value="UniProtKB-UniRule"/>
</dbReference>
<evidence type="ECO:0000256" key="2">
    <source>
        <dbReference type="ARBA" id="ARBA00022777"/>
    </source>
</evidence>
<comment type="caution">
    <text evidence="6">Lacks conserved residue(s) required for the propagation of feature annotation.</text>
</comment>
<dbReference type="PROSITE" id="PS50146">
    <property type="entry name" value="DAGK"/>
    <property type="match status" value="1"/>
</dbReference>
<dbReference type="SUPFAM" id="SSF111331">
    <property type="entry name" value="NAD kinase/diacylglycerol kinase-like"/>
    <property type="match status" value="1"/>
</dbReference>
<protein>
    <recommendedName>
        <fullName evidence="6">NAD kinase</fullName>
        <ecNumber evidence="6">2.7.1.23</ecNumber>
    </recommendedName>
    <alternativeName>
        <fullName evidence="6">ATP-dependent NAD kinase</fullName>
    </alternativeName>
</protein>
<evidence type="ECO:0000256" key="3">
    <source>
        <dbReference type="ARBA" id="ARBA00022857"/>
    </source>
</evidence>
<dbReference type="Gene3D" id="3.40.50.10330">
    <property type="entry name" value="Probable inorganic polyphosphate/atp-NAD kinase, domain 1"/>
    <property type="match status" value="1"/>
</dbReference>
<comment type="function">
    <text evidence="6">Involved in the regulation of the intracellular balance of NAD and NADP, and is a key enzyme in the biosynthesis of NADP. Catalyzes specifically the phosphorylation on 2'-hydroxyl of the adenosine moiety of NAD to yield NADP.</text>
</comment>
<keyword evidence="9" id="KW-1185">Reference proteome</keyword>
<comment type="cofactor">
    <cofactor evidence="6">
        <name>a divalent metal cation</name>
        <dbReference type="ChEBI" id="CHEBI:60240"/>
    </cofactor>
</comment>
<dbReference type="Proteomes" id="UP000199039">
    <property type="component" value="Unassembled WGS sequence"/>
</dbReference>
<dbReference type="InterPro" id="IPR001206">
    <property type="entry name" value="Diacylglycerol_kinase_cat_dom"/>
</dbReference>
<dbReference type="PANTHER" id="PTHR20275:SF0">
    <property type="entry name" value="NAD KINASE"/>
    <property type="match status" value="1"/>
</dbReference>
<name>A0A1G6TUB5_9MICO</name>
<dbReference type="Gene3D" id="2.60.200.30">
    <property type="entry name" value="Probable inorganic polyphosphate/atp-NAD kinase, domain 2"/>
    <property type="match status" value="1"/>
</dbReference>
<dbReference type="Pfam" id="PF01513">
    <property type="entry name" value="NAD_kinase"/>
    <property type="match status" value="1"/>
</dbReference>
<dbReference type="OrthoDB" id="9774737at2"/>
<dbReference type="NCBIfam" id="NF002892">
    <property type="entry name" value="PRK03372.1"/>
    <property type="match status" value="1"/>
</dbReference>
<comment type="catalytic activity">
    <reaction evidence="5 6">
        <text>NAD(+) + ATP = ADP + NADP(+) + H(+)</text>
        <dbReference type="Rhea" id="RHEA:18629"/>
        <dbReference type="ChEBI" id="CHEBI:15378"/>
        <dbReference type="ChEBI" id="CHEBI:30616"/>
        <dbReference type="ChEBI" id="CHEBI:57540"/>
        <dbReference type="ChEBI" id="CHEBI:58349"/>
        <dbReference type="ChEBI" id="CHEBI:456216"/>
        <dbReference type="EC" id="2.7.1.23"/>
    </reaction>
</comment>
<keyword evidence="2 6" id="KW-0418">Kinase</keyword>
<feature type="binding site" evidence="6">
    <location>
        <begin position="71"/>
        <end position="72"/>
    </location>
    <ligand>
        <name>NAD(+)</name>
        <dbReference type="ChEBI" id="CHEBI:57540"/>
    </ligand>
</feature>
<dbReference type="GO" id="GO:0005524">
    <property type="term" value="F:ATP binding"/>
    <property type="evidence" value="ECO:0007669"/>
    <property type="project" value="UniProtKB-KW"/>
</dbReference>
<dbReference type="InterPro" id="IPR017438">
    <property type="entry name" value="ATP-NAD_kinase_N"/>
</dbReference>